<evidence type="ECO:0000313" key="2">
    <source>
        <dbReference type="Proteomes" id="UP001164539"/>
    </source>
</evidence>
<keyword evidence="2" id="KW-1185">Reference proteome</keyword>
<evidence type="ECO:0000313" key="1">
    <source>
        <dbReference type="EMBL" id="KAJ4715357.1"/>
    </source>
</evidence>
<comment type="caution">
    <text evidence="1">The sequence shown here is derived from an EMBL/GenBank/DDBJ whole genome shotgun (WGS) entry which is preliminary data.</text>
</comment>
<proteinExistence type="predicted"/>
<protein>
    <submittedName>
        <fullName evidence="1">Patatin-like phospholipase domain protein</fullName>
    </submittedName>
</protein>
<dbReference type="Proteomes" id="UP001164539">
    <property type="component" value="Chromosome 7"/>
</dbReference>
<gene>
    <name evidence="1" type="ORF">OWV82_013725</name>
</gene>
<accession>A0ACC1XV76</accession>
<name>A0ACC1XV76_MELAZ</name>
<organism evidence="1 2">
    <name type="scientific">Melia azedarach</name>
    <name type="common">Chinaberry tree</name>
    <dbReference type="NCBI Taxonomy" id="155640"/>
    <lineage>
        <taxon>Eukaryota</taxon>
        <taxon>Viridiplantae</taxon>
        <taxon>Streptophyta</taxon>
        <taxon>Embryophyta</taxon>
        <taxon>Tracheophyta</taxon>
        <taxon>Spermatophyta</taxon>
        <taxon>Magnoliopsida</taxon>
        <taxon>eudicotyledons</taxon>
        <taxon>Gunneridae</taxon>
        <taxon>Pentapetalae</taxon>
        <taxon>rosids</taxon>
        <taxon>malvids</taxon>
        <taxon>Sapindales</taxon>
        <taxon>Meliaceae</taxon>
        <taxon>Melia</taxon>
    </lineage>
</organism>
<sequence length="289" mass="33246">MVDHRQSVAGTCLPVYRMQGNYGDGVGGDIRREEFCFQARVDQERSVEAHHDDHMLPLPLWKNSLNESSPLLPSDHRYSNLSPRARLQAILDGRKQLMEMIQNLPESSYELSLKDLVDTQEQETREENKVETVFDQKSFRLETEDDQMIKNHKKKRKKKKSNKGSGRQITRSASMDSGIFLIKIFFPSFLGSKKKSSTSNKNGCSKVSPRTSFDVSEKEINDHYKDQQWINKSFFEEEGNMGNGKNCRSSRSSNSSLSRVFSNYFSLGCWPFLHGKSSKITRQHRGCIF</sequence>
<reference evidence="1 2" key="1">
    <citation type="journal article" date="2023" name="Science">
        <title>Complex scaffold remodeling in plant triterpene biosynthesis.</title>
        <authorList>
            <person name="De La Pena R."/>
            <person name="Hodgson H."/>
            <person name="Liu J.C."/>
            <person name="Stephenson M.J."/>
            <person name="Martin A.C."/>
            <person name="Owen C."/>
            <person name="Harkess A."/>
            <person name="Leebens-Mack J."/>
            <person name="Jimenez L.E."/>
            <person name="Osbourn A."/>
            <person name="Sattely E.S."/>
        </authorList>
    </citation>
    <scope>NUCLEOTIDE SEQUENCE [LARGE SCALE GENOMIC DNA]</scope>
    <source>
        <strain evidence="2">cv. JPN11</strain>
        <tissue evidence="1">Leaf</tissue>
    </source>
</reference>
<dbReference type="EMBL" id="CM051400">
    <property type="protein sequence ID" value="KAJ4715357.1"/>
    <property type="molecule type" value="Genomic_DNA"/>
</dbReference>